<dbReference type="OrthoDB" id="3227343at2759"/>
<keyword evidence="2" id="KW-1185">Reference proteome</keyword>
<proteinExistence type="predicted"/>
<protein>
    <submittedName>
        <fullName evidence="1">Uncharacterized protein</fullName>
    </submittedName>
</protein>
<evidence type="ECO:0000313" key="2">
    <source>
        <dbReference type="Proteomes" id="UP000313359"/>
    </source>
</evidence>
<sequence length="86" mass="9507">SATSASTGFAPFELNYGYLPRTMAGIQTNSQFAGVQEFAQRARANLEMAHDVLIESRVNQTHYANQHRQAESDLTVGDLVYLSTKN</sequence>
<dbReference type="STRING" id="1328759.A0A5C2RLY0"/>
<organism evidence="1 2">
    <name type="scientific">Lentinus tigrinus ALCF2SS1-6</name>
    <dbReference type="NCBI Taxonomy" id="1328759"/>
    <lineage>
        <taxon>Eukaryota</taxon>
        <taxon>Fungi</taxon>
        <taxon>Dikarya</taxon>
        <taxon>Basidiomycota</taxon>
        <taxon>Agaricomycotina</taxon>
        <taxon>Agaricomycetes</taxon>
        <taxon>Polyporales</taxon>
        <taxon>Polyporaceae</taxon>
        <taxon>Lentinus</taxon>
    </lineage>
</organism>
<accession>A0A5C2RLY0</accession>
<dbReference type="AlphaFoldDB" id="A0A5C2RLY0"/>
<gene>
    <name evidence="1" type="ORF">L227DRAFT_473515</name>
</gene>
<dbReference type="Proteomes" id="UP000313359">
    <property type="component" value="Unassembled WGS sequence"/>
</dbReference>
<evidence type="ECO:0000313" key="1">
    <source>
        <dbReference type="EMBL" id="RPD52181.1"/>
    </source>
</evidence>
<dbReference type="EMBL" id="ML122399">
    <property type="protein sequence ID" value="RPD52181.1"/>
    <property type="molecule type" value="Genomic_DNA"/>
</dbReference>
<feature type="non-terminal residue" evidence="1">
    <location>
        <position position="1"/>
    </location>
</feature>
<reference evidence="1" key="1">
    <citation type="journal article" date="2018" name="Genome Biol. Evol.">
        <title>Genomics and development of Lentinus tigrinus, a white-rot wood-decaying mushroom with dimorphic fruiting bodies.</title>
        <authorList>
            <person name="Wu B."/>
            <person name="Xu Z."/>
            <person name="Knudson A."/>
            <person name="Carlson A."/>
            <person name="Chen N."/>
            <person name="Kovaka S."/>
            <person name="LaButti K."/>
            <person name="Lipzen A."/>
            <person name="Pennachio C."/>
            <person name="Riley R."/>
            <person name="Schakwitz W."/>
            <person name="Umezawa K."/>
            <person name="Ohm R.A."/>
            <person name="Grigoriev I.V."/>
            <person name="Nagy L.G."/>
            <person name="Gibbons J."/>
            <person name="Hibbett D."/>
        </authorList>
    </citation>
    <scope>NUCLEOTIDE SEQUENCE [LARGE SCALE GENOMIC DNA]</scope>
    <source>
        <strain evidence="1">ALCF2SS1-6</strain>
    </source>
</reference>
<feature type="non-terminal residue" evidence="1">
    <location>
        <position position="86"/>
    </location>
</feature>
<name>A0A5C2RLY0_9APHY</name>